<keyword evidence="10" id="KW-1185">Reference proteome</keyword>
<dbReference type="RefSeq" id="XP_024682337.1">
    <property type="nucleotide sequence ID" value="XM_024824088.1"/>
</dbReference>
<evidence type="ECO:0000256" key="2">
    <source>
        <dbReference type="ARBA" id="ARBA00023015"/>
    </source>
</evidence>
<evidence type="ECO:0000256" key="3">
    <source>
        <dbReference type="ARBA" id="ARBA00023125"/>
    </source>
</evidence>
<dbReference type="SUPFAM" id="SSF57701">
    <property type="entry name" value="Zn2/Cys6 DNA-binding domain"/>
    <property type="match status" value="1"/>
</dbReference>
<evidence type="ECO:0000313" key="10">
    <source>
        <dbReference type="Proteomes" id="UP000234474"/>
    </source>
</evidence>
<sequence length="888" mass="98368">MSGLQFQPWTDHFKLPCTDEGFPQLPQVENTIPRPSENESERLGSRKMAIPRLTEGTESAFTSPGRFHRRHVRRACESCRQRKTKCTGDKSGCRNCREAGIICCYTDGKREKSKRQLASLSAKVQAYEDVIRKLSSRFGVSDERLMSIALAAEMPLELNVQSDMPGTSIGEQKPPWNSGSDPPSPQSSVGPNEVIDHTKEDFNRDEAARATGYMGRSSVIAWLQMLSKEVNQECESWPPNSDTGDDNGVPSPSLTPRPDGQSDPLVASSNFYLDDLDLPAIEPLDASDIPSRDTATKLLNAYLHSVHPSFPIIGISTFLSQFQVFFNQPPVKPGKKWLAILNLIFAIGAKYAHITNAEWKCGEDDDLTYFSKARSLSLEDELLHHPDLQQLQVEGLASLYLLASGHINRAWKLSGSAMRGAFALGLHLRNVGICTSDTSKEIRYRVWWSLYTLDHLLSAMTGRPSCIVDNSCTTPLPVPFDESDFQKEEVVRMIGDTSRGNSNQLDRIPPVCPSASDLSTTLDAETTDGTANTKASGSSMVEYLKSLPPCMSLYFIQLSTLTSINKRMTAKLYGPEAMHSPWPSKEFTIQSLMLEIDSWFMNLPSAYDFTSTQTSQCPASQRMSLALLFYSTKIGITRPCLCRLDSTRSQGEKTFDFCTKTAAECVESACHMLTLLPESADATLLYKVSPWWCILHYLMQAATVLLLELTFRAQHVPDKASIVSKAAKKALEWLSAMSTFDEASERAWRLCDGFLRRLAPHVGVDIEDFPTAGDTADATPDAQFDDAEYTAVGRTSADNLATELDVIACSPMNEPNSPLPGPMAFELDSSDPFDFLKTDKSVSGRNTFDDLFPYDADTGQITGSFFPPGNNIDFDLGCFWGDPIFWKD</sequence>
<dbReference type="SMART" id="SM00906">
    <property type="entry name" value="Fungal_trans"/>
    <property type="match status" value="1"/>
</dbReference>
<feature type="region of interest" description="Disordered" evidence="7">
    <location>
        <begin position="161"/>
        <end position="194"/>
    </location>
</feature>
<dbReference type="GO" id="GO:0006351">
    <property type="term" value="P:DNA-templated transcription"/>
    <property type="evidence" value="ECO:0007669"/>
    <property type="project" value="InterPro"/>
</dbReference>
<feature type="region of interest" description="Disordered" evidence="7">
    <location>
        <begin position="233"/>
        <end position="266"/>
    </location>
</feature>
<dbReference type="PANTHER" id="PTHR47654">
    <property type="entry name" value="ZN(II)2CYS6 TRANSCRIPTION FACTOR (EUROFUNG)-RELATED"/>
    <property type="match status" value="1"/>
</dbReference>
<accession>A0A2I1C7Y9</accession>
<dbReference type="VEuPathDB" id="FungiDB:P174DRAFT_405884"/>
<dbReference type="Gene3D" id="4.10.240.10">
    <property type="entry name" value="Zn(2)-C6 fungal-type DNA-binding domain"/>
    <property type="match status" value="1"/>
</dbReference>
<dbReference type="OrthoDB" id="5296287at2759"/>
<keyword evidence="3" id="KW-0238">DNA-binding</keyword>
<evidence type="ECO:0000256" key="1">
    <source>
        <dbReference type="ARBA" id="ARBA00022723"/>
    </source>
</evidence>
<evidence type="ECO:0000256" key="7">
    <source>
        <dbReference type="SAM" id="MobiDB-lite"/>
    </source>
</evidence>
<feature type="domain" description="Zn(2)-C6 fungal-type" evidence="8">
    <location>
        <begin position="75"/>
        <end position="105"/>
    </location>
</feature>
<dbReference type="CDD" id="cd12148">
    <property type="entry name" value="fungal_TF_MHR"/>
    <property type="match status" value="1"/>
</dbReference>
<feature type="region of interest" description="Disordered" evidence="7">
    <location>
        <begin position="24"/>
        <end position="46"/>
    </location>
</feature>
<dbReference type="OMA" id="PCMSLYF"/>
<dbReference type="SMART" id="SM00066">
    <property type="entry name" value="GAL4"/>
    <property type="match status" value="1"/>
</dbReference>
<reference evidence="10" key="1">
    <citation type="journal article" date="2018" name="Proc. Natl. Acad. Sci. U.S.A.">
        <title>Linking secondary metabolites to gene clusters through genome sequencing of six diverse Aspergillus species.</title>
        <authorList>
            <person name="Kaerboelling I."/>
            <person name="Vesth T.C."/>
            <person name="Frisvad J.C."/>
            <person name="Nybo J.L."/>
            <person name="Theobald S."/>
            <person name="Kuo A."/>
            <person name="Bowyer P."/>
            <person name="Matsuda Y."/>
            <person name="Mondo S."/>
            <person name="Lyhne E.K."/>
            <person name="Kogle M.E."/>
            <person name="Clum A."/>
            <person name="Lipzen A."/>
            <person name="Salamov A."/>
            <person name="Ngan C.Y."/>
            <person name="Daum C."/>
            <person name="Chiniquy J."/>
            <person name="Barry K."/>
            <person name="LaButti K."/>
            <person name="Haridas S."/>
            <person name="Simmons B.A."/>
            <person name="Magnuson J.K."/>
            <person name="Mortensen U.H."/>
            <person name="Larsen T.O."/>
            <person name="Grigoriev I.V."/>
            <person name="Baker S.E."/>
            <person name="Andersen M.R."/>
        </authorList>
    </citation>
    <scope>NUCLEOTIDE SEQUENCE [LARGE SCALE GENOMIC DNA]</scope>
    <source>
        <strain evidence="10">IBT 16806</strain>
    </source>
</reference>
<dbReference type="GO" id="GO:0003677">
    <property type="term" value="F:DNA binding"/>
    <property type="evidence" value="ECO:0007669"/>
    <property type="project" value="UniProtKB-KW"/>
</dbReference>
<keyword evidence="5" id="KW-0539">Nucleus</keyword>
<dbReference type="CDD" id="cd00067">
    <property type="entry name" value="GAL4"/>
    <property type="match status" value="1"/>
</dbReference>
<dbReference type="InterPro" id="IPR007219">
    <property type="entry name" value="XnlR_reg_dom"/>
</dbReference>
<dbReference type="InterPro" id="IPR036864">
    <property type="entry name" value="Zn2-C6_fun-type_DNA-bd_sf"/>
</dbReference>
<evidence type="ECO:0000259" key="8">
    <source>
        <dbReference type="PROSITE" id="PS50048"/>
    </source>
</evidence>
<dbReference type="STRING" id="1392255.A0A2I1C7Y9"/>
<dbReference type="GeneID" id="36531413"/>
<organism evidence="9 10">
    <name type="scientific">Aspergillus novofumigatus (strain IBT 16806)</name>
    <dbReference type="NCBI Taxonomy" id="1392255"/>
    <lineage>
        <taxon>Eukaryota</taxon>
        <taxon>Fungi</taxon>
        <taxon>Dikarya</taxon>
        <taxon>Ascomycota</taxon>
        <taxon>Pezizomycotina</taxon>
        <taxon>Eurotiomycetes</taxon>
        <taxon>Eurotiomycetidae</taxon>
        <taxon>Eurotiales</taxon>
        <taxon>Aspergillaceae</taxon>
        <taxon>Aspergillus</taxon>
        <taxon>Aspergillus subgen. Fumigati</taxon>
    </lineage>
</organism>
<keyword evidence="2" id="KW-0805">Transcription regulation</keyword>
<keyword evidence="4" id="KW-0804">Transcription</keyword>
<evidence type="ECO:0000256" key="6">
    <source>
        <dbReference type="SAM" id="Coils"/>
    </source>
</evidence>
<proteinExistence type="predicted"/>
<dbReference type="GO" id="GO:0000981">
    <property type="term" value="F:DNA-binding transcription factor activity, RNA polymerase II-specific"/>
    <property type="evidence" value="ECO:0007669"/>
    <property type="project" value="InterPro"/>
</dbReference>
<name>A0A2I1C7Y9_ASPN1</name>
<dbReference type="EMBL" id="MSZS01000004">
    <property type="protein sequence ID" value="PKX93742.1"/>
    <property type="molecule type" value="Genomic_DNA"/>
</dbReference>
<dbReference type="PROSITE" id="PS00463">
    <property type="entry name" value="ZN2_CY6_FUNGAL_1"/>
    <property type="match status" value="1"/>
</dbReference>
<feature type="coiled-coil region" evidence="6">
    <location>
        <begin position="110"/>
        <end position="137"/>
    </location>
</feature>
<gene>
    <name evidence="9" type="ORF">P174DRAFT_405884</name>
</gene>
<keyword evidence="1" id="KW-0479">Metal-binding</keyword>
<dbReference type="Pfam" id="PF04082">
    <property type="entry name" value="Fungal_trans"/>
    <property type="match status" value="1"/>
</dbReference>
<dbReference type="InterPro" id="IPR001138">
    <property type="entry name" value="Zn2Cys6_DnaBD"/>
</dbReference>
<protein>
    <submittedName>
        <fullName evidence="9">Fungal-specific transcription factor domain protein</fullName>
    </submittedName>
</protein>
<dbReference type="GO" id="GO:0008270">
    <property type="term" value="F:zinc ion binding"/>
    <property type="evidence" value="ECO:0007669"/>
    <property type="project" value="InterPro"/>
</dbReference>
<feature type="compositionally biased region" description="Polar residues" evidence="7">
    <location>
        <begin position="175"/>
        <end position="190"/>
    </location>
</feature>
<comment type="caution">
    <text evidence="9">The sequence shown here is derived from an EMBL/GenBank/DDBJ whole genome shotgun (WGS) entry which is preliminary data.</text>
</comment>
<evidence type="ECO:0000313" key="9">
    <source>
        <dbReference type="EMBL" id="PKX93742.1"/>
    </source>
</evidence>
<dbReference type="Proteomes" id="UP000234474">
    <property type="component" value="Unassembled WGS sequence"/>
</dbReference>
<keyword evidence="6" id="KW-0175">Coiled coil</keyword>
<dbReference type="PROSITE" id="PS50048">
    <property type="entry name" value="ZN2_CY6_FUNGAL_2"/>
    <property type="match status" value="1"/>
</dbReference>
<evidence type="ECO:0000256" key="5">
    <source>
        <dbReference type="ARBA" id="ARBA00023242"/>
    </source>
</evidence>
<evidence type="ECO:0000256" key="4">
    <source>
        <dbReference type="ARBA" id="ARBA00023163"/>
    </source>
</evidence>
<dbReference type="PANTHER" id="PTHR47654:SF3">
    <property type="entry name" value="ZN(II)2CYS6 TRANSCRIPTION FACTOR (EUROFUNG)"/>
    <property type="match status" value="1"/>
</dbReference>
<dbReference type="Pfam" id="PF00172">
    <property type="entry name" value="Zn_clus"/>
    <property type="match status" value="1"/>
</dbReference>
<dbReference type="AlphaFoldDB" id="A0A2I1C7Y9"/>
<dbReference type="InterPro" id="IPR053230">
    <property type="entry name" value="Trans_reg_galc"/>
</dbReference>